<protein>
    <submittedName>
        <fullName evidence="2">Uncharacterized protein</fullName>
    </submittedName>
</protein>
<evidence type="ECO:0000313" key="3">
    <source>
        <dbReference type="Proteomes" id="UP000799429"/>
    </source>
</evidence>
<feature type="transmembrane region" description="Helical" evidence="1">
    <location>
        <begin position="50"/>
        <end position="70"/>
    </location>
</feature>
<organism evidence="2 3">
    <name type="scientific">Patellaria atrata CBS 101060</name>
    <dbReference type="NCBI Taxonomy" id="1346257"/>
    <lineage>
        <taxon>Eukaryota</taxon>
        <taxon>Fungi</taxon>
        <taxon>Dikarya</taxon>
        <taxon>Ascomycota</taxon>
        <taxon>Pezizomycotina</taxon>
        <taxon>Dothideomycetes</taxon>
        <taxon>Dothideomycetes incertae sedis</taxon>
        <taxon>Patellariales</taxon>
        <taxon>Patellariaceae</taxon>
        <taxon>Patellaria</taxon>
    </lineage>
</organism>
<dbReference type="Proteomes" id="UP000799429">
    <property type="component" value="Unassembled WGS sequence"/>
</dbReference>
<sequence>MIKISDTSDTIMLVDAASKQPNAEEVVIFYSGPGKSVFTSGSQTFHPTVISLPCPFVFLFFCIFITATALSEIRSQSIHTDIFFYPPDPGLVPSYWREPMLWESERRWKMWSFGFVHGITLLSKDVSGYGRTSRVRELEN</sequence>
<keyword evidence="1" id="KW-0812">Transmembrane</keyword>
<keyword evidence="3" id="KW-1185">Reference proteome</keyword>
<reference evidence="2" key="1">
    <citation type="journal article" date="2020" name="Stud. Mycol.">
        <title>101 Dothideomycetes genomes: a test case for predicting lifestyles and emergence of pathogens.</title>
        <authorList>
            <person name="Haridas S."/>
            <person name="Albert R."/>
            <person name="Binder M."/>
            <person name="Bloem J."/>
            <person name="Labutti K."/>
            <person name="Salamov A."/>
            <person name="Andreopoulos B."/>
            <person name="Baker S."/>
            <person name="Barry K."/>
            <person name="Bills G."/>
            <person name="Bluhm B."/>
            <person name="Cannon C."/>
            <person name="Castanera R."/>
            <person name="Culley D."/>
            <person name="Daum C."/>
            <person name="Ezra D."/>
            <person name="Gonzalez J."/>
            <person name="Henrissat B."/>
            <person name="Kuo A."/>
            <person name="Liang C."/>
            <person name="Lipzen A."/>
            <person name="Lutzoni F."/>
            <person name="Magnuson J."/>
            <person name="Mondo S."/>
            <person name="Nolan M."/>
            <person name="Ohm R."/>
            <person name="Pangilinan J."/>
            <person name="Park H.-J."/>
            <person name="Ramirez L."/>
            <person name="Alfaro M."/>
            <person name="Sun H."/>
            <person name="Tritt A."/>
            <person name="Yoshinaga Y."/>
            <person name="Zwiers L.-H."/>
            <person name="Turgeon B."/>
            <person name="Goodwin S."/>
            <person name="Spatafora J."/>
            <person name="Crous P."/>
            <person name="Grigoriev I."/>
        </authorList>
    </citation>
    <scope>NUCLEOTIDE SEQUENCE</scope>
    <source>
        <strain evidence="2">CBS 101060</strain>
    </source>
</reference>
<gene>
    <name evidence="2" type="ORF">M501DRAFT_993304</name>
</gene>
<dbReference type="EMBL" id="MU006089">
    <property type="protein sequence ID" value="KAF2842586.1"/>
    <property type="molecule type" value="Genomic_DNA"/>
</dbReference>
<name>A0A9P4SGP7_9PEZI</name>
<evidence type="ECO:0000256" key="1">
    <source>
        <dbReference type="SAM" id="Phobius"/>
    </source>
</evidence>
<dbReference type="AlphaFoldDB" id="A0A9P4SGP7"/>
<keyword evidence="1" id="KW-0472">Membrane</keyword>
<keyword evidence="1" id="KW-1133">Transmembrane helix</keyword>
<evidence type="ECO:0000313" key="2">
    <source>
        <dbReference type="EMBL" id="KAF2842586.1"/>
    </source>
</evidence>
<proteinExistence type="predicted"/>
<accession>A0A9P4SGP7</accession>
<comment type="caution">
    <text evidence="2">The sequence shown here is derived from an EMBL/GenBank/DDBJ whole genome shotgun (WGS) entry which is preliminary data.</text>
</comment>